<comment type="caution">
    <text evidence="7">Lacks conserved residue(s) required for the propagation of feature annotation.</text>
</comment>
<dbReference type="HAMAP" id="MF_01057">
    <property type="entry name" value="tRNA_methyltr_TrmB"/>
    <property type="match status" value="1"/>
</dbReference>
<dbReference type="Proteomes" id="UP000265926">
    <property type="component" value="Unassembled WGS sequence"/>
</dbReference>
<dbReference type="GO" id="GO:0043527">
    <property type="term" value="C:tRNA methyltransferase complex"/>
    <property type="evidence" value="ECO:0007669"/>
    <property type="project" value="TreeGrafter"/>
</dbReference>
<dbReference type="Pfam" id="PF02390">
    <property type="entry name" value="Methyltransf_4"/>
    <property type="match status" value="1"/>
</dbReference>
<evidence type="ECO:0000313" key="9">
    <source>
        <dbReference type="Proteomes" id="UP000265926"/>
    </source>
</evidence>
<dbReference type="NCBIfam" id="TIGR00091">
    <property type="entry name" value="tRNA (guanosine(46)-N7)-methyltransferase TrmB"/>
    <property type="match status" value="1"/>
</dbReference>
<dbReference type="RefSeq" id="WP_119437708.1">
    <property type="nucleotide sequence ID" value="NZ_QWGR01000004.1"/>
</dbReference>
<dbReference type="PANTHER" id="PTHR23417:SF14">
    <property type="entry name" value="PENTACOTRIPEPTIDE-REPEAT REGION OF PRORP DOMAIN-CONTAINING PROTEIN"/>
    <property type="match status" value="1"/>
</dbReference>
<feature type="binding site" evidence="7">
    <location>
        <position position="51"/>
    </location>
    <ligand>
        <name>S-adenosyl-L-methionine</name>
        <dbReference type="ChEBI" id="CHEBI:59789"/>
    </ligand>
</feature>
<proteinExistence type="inferred from homology"/>
<dbReference type="AlphaFoldDB" id="A0A399SXR3"/>
<comment type="catalytic activity">
    <reaction evidence="1 7">
        <text>guanosine(46) in tRNA + S-adenosyl-L-methionine = N(7)-methylguanosine(46) in tRNA + S-adenosyl-L-homocysteine</text>
        <dbReference type="Rhea" id="RHEA:42708"/>
        <dbReference type="Rhea" id="RHEA-COMP:10188"/>
        <dbReference type="Rhea" id="RHEA-COMP:10189"/>
        <dbReference type="ChEBI" id="CHEBI:57856"/>
        <dbReference type="ChEBI" id="CHEBI:59789"/>
        <dbReference type="ChEBI" id="CHEBI:74269"/>
        <dbReference type="ChEBI" id="CHEBI:74480"/>
        <dbReference type="EC" id="2.1.1.33"/>
    </reaction>
</comment>
<dbReference type="PANTHER" id="PTHR23417">
    <property type="entry name" value="3-DEOXY-D-MANNO-OCTULOSONIC-ACID TRANSFERASE/TRNA GUANINE-N 7 - -METHYLTRANSFERASE"/>
    <property type="match status" value="1"/>
</dbReference>
<evidence type="ECO:0000256" key="7">
    <source>
        <dbReference type="HAMAP-Rule" id="MF_01057"/>
    </source>
</evidence>
<dbReference type="EMBL" id="QWGR01000004">
    <property type="protein sequence ID" value="RIJ48786.1"/>
    <property type="molecule type" value="Genomic_DNA"/>
</dbReference>
<feature type="binding site" evidence="7">
    <location>
        <position position="159"/>
    </location>
    <ligand>
        <name>substrate</name>
    </ligand>
</feature>
<dbReference type="GO" id="GO:0008176">
    <property type="term" value="F:tRNA (guanine(46)-N7)-methyltransferase activity"/>
    <property type="evidence" value="ECO:0007669"/>
    <property type="project" value="UniProtKB-UniRule"/>
</dbReference>
<organism evidence="8 9">
    <name type="scientific">Maribellus luteus</name>
    <dbReference type="NCBI Taxonomy" id="2305463"/>
    <lineage>
        <taxon>Bacteria</taxon>
        <taxon>Pseudomonadati</taxon>
        <taxon>Bacteroidota</taxon>
        <taxon>Bacteroidia</taxon>
        <taxon>Marinilabiliales</taxon>
        <taxon>Prolixibacteraceae</taxon>
        <taxon>Maribellus</taxon>
    </lineage>
</organism>
<feature type="binding site" evidence="7">
    <location>
        <position position="76"/>
    </location>
    <ligand>
        <name>S-adenosyl-L-methionine</name>
        <dbReference type="ChEBI" id="CHEBI:59789"/>
    </ligand>
</feature>
<dbReference type="InterPro" id="IPR003358">
    <property type="entry name" value="tRNA_(Gua-N-7)_MeTrfase_Trmb"/>
</dbReference>
<comment type="caution">
    <text evidence="8">The sequence shown here is derived from an EMBL/GenBank/DDBJ whole genome shotgun (WGS) entry which is preliminary data.</text>
</comment>
<evidence type="ECO:0000256" key="3">
    <source>
        <dbReference type="ARBA" id="ARBA00022603"/>
    </source>
</evidence>
<feature type="binding site" evidence="7">
    <location>
        <position position="125"/>
    </location>
    <ligand>
        <name>S-adenosyl-L-methionine</name>
        <dbReference type="ChEBI" id="CHEBI:59789"/>
    </ligand>
</feature>
<feature type="binding site" evidence="7">
    <location>
        <position position="103"/>
    </location>
    <ligand>
        <name>S-adenosyl-L-methionine</name>
        <dbReference type="ChEBI" id="CHEBI:59789"/>
    </ligand>
</feature>
<dbReference type="Gene3D" id="3.40.50.150">
    <property type="entry name" value="Vaccinia Virus protein VP39"/>
    <property type="match status" value="1"/>
</dbReference>
<dbReference type="SUPFAM" id="SSF53335">
    <property type="entry name" value="S-adenosyl-L-methionine-dependent methyltransferases"/>
    <property type="match status" value="1"/>
</dbReference>
<keyword evidence="3 7" id="KW-0489">Methyltransferase</keyword>
<evidence type="ECO:0000256" key="5">
    <source>
        <dbReference type="ARBA" id="ARBA00022691"/>
    </source>
</evidence>
<dbReference type="UniPathway" id="UPA00989"/>
<accession>A0A399SXR3</accession>
<dbReference type="CDD" id="cd02440">
    <property type="entry name" value="AdoMet_MTases"/>
    <property type="match status" value="1"/>
</dbReference>
<dbReference type="NCBIfam" id="NF001080">
    <property type="entry name" value="PRK00121.2-2"/>
    <property type="match status" value="1"/>
</dbReference>
<evidence type="ECO:0000256" key="6">
    <source>
        <dbReference type="ARBA" id="ARBA00022694"/>
    </source>
</evidence>
<dbReference type="InterPro" id="IPR055361">
    <property type="entry name" value="tRNA_methyltr_TrmB_bact"/>
</dbReference>
<keyword evidence="4 7" id="KW-0808">Transferase</keyword>
<keyword evidence="5 7" id="KW-0949">S-adenosyl-L-methionine</keyword>
<evidence type="ECO:0000256" key="1">
    <source>
        <dbReference type="ARBA" id="ARBA00000142"/>
    </source>
</evidence>
<keyword evidence="6 7" id="KW-0819">tRNA processing</keyword>
<evidence type="ECO:0000256" key="4">
    <source>
        <dbReference type="ARBA" id="ARBA00022679"/>
    </source>
</evidence>
<protein>
    <recommendedName>
        <fullName evidence="7">tRNA (guanine-N(7)-)-methyltransferase</fullName>
        <ecNumber evidence="7">2.1.1.33</ecNumber>
    </recommendedName>
    <alternativeName>
        <fullName evidence="7">tRNA (guanine(46)-N(7))-methyltransferase</fullName>
    </alternativeName>
    <alternativeName>
        <fullName evidence="7">tRNA(m7G46)-methyltransferase</fullName>
    </alternativeName>
</protein>
<reference evidence="8 9" key="1">
    <citation type="submission" date="2018-08" db="EMBL/GenBank/DDBJ databases">
        <title>Pallidiluteibacterium maritimus gen. nov., sp. nov., isolated from coastal sediment.</title>
        <authorList>
            <person name="Zhou L.Y."/>
        </authorList>
    </citation>
    <scope>NUCLEOTIDE SEQUENCE [LARGE SCALE GENOMIC DNA]</scope>
    <source>
        <strain evidence="8 9">XSD2</strain>
    </source>
</reference>
<evidence type="ECO:0000313" key="8">
    <source>
        <dbReference type="EMBL" id="RIJ48786.1"/>
    </source>
</evidence>
<comment type="pathway">
    <text evidence="7">tRNA modification; N(7)-methylguanine-tRNA biosynthesis.</text>
</comment>
<keyword evidence="9" id="KW-1185">Reference proteome</keyword>
<evidence type="ECO:0000256" key="2">
    <source>
        <dbReference type="ARBA" id="ARBA00003015"/>
    </source>
</evidence>
<comment type="similarity">
    <text evidence="7">Belongs to the class I-like SAM-binding methyltransferase superfamily. TrmB family.</text>
</comment>
<dbReference type="PROSITE" id="PS51625">
    <property type="entry name" value="SAM_MT_TRMB"/>
    <property type="match status" value="1"/>
</dbReference>
<name>A0A399SXR3_9BACT</name>
<sequence>MGKGKLLKFNELLSFEHVVQAPFNVVEHNDFQLKGKWGKEFFKNENPLILELGCGKGEYTVALAEKNPGVNYMGVDIKGARLWRGAKLAKEQGLTNVGFLRANIEQITQFYGASEVAEIWLTFPDPQMEKTRKRLTSTTFLNKYREFLKPGGIIHLKTDSNFQYNYTRELVKLNKFEILAETDDVYEWEHLDDTLRIRTFYEKQWLDRGIKIKYIAFRLGTGEFLEPDVEIEKDEYRSFGRSARE</sequence>
<dbReference type="OrthoDB" id="9802090at2"/>
<dbReference type="EC" id="2.1.1.33" evidence="7"/>
<comment type="function">
    <text evidence="2 7">Catalyzes the formation of N(7)-methylguanine at position 46 (m7G46) in tRNA.</text>
</comment>
<dbReference type="InterPro" id="IPR029063">
    <property type="entry name" value="SAM-dependent_MTases_sf"/>
</dbReference>
<feature type="binding site" evidence="7">
    <location>
        <begin position="199"/>
        <end position="202"/>
    </location>
    <ligand>
        <name>substrate</name>
    </ligand>
</feature>
<gene>
    <name evidence="7 8" type="primary">trmB</name>
    <name evidence="8" type="ORF">D1614_09680</name>
</gene>